<dbReference type="AlphaFoldDB" id="A0A3B0TL55"/>
<dbReference type="PROSITE" id="PS50975">
    <property type="entry name" value="ATP_GRASP"/>
    <property type="match status" value="1"/>
</dbReference>
<evidence type="ECO:0000259" key="1">
    <source>
        <dbReference type="PROSITE" id="PS50975"/>
    </source>
</evidence>
<dbReference type="InterPro" id="IPR011761">
    <property type="entry name" value="ATP-grasp"/>
</dbReference>
<dbReference type="Gene3D" id="3.30.470.20">
    <property type="entry name" value="ATP-grasp fold, B domain"/>
    <property type="match status" value="1"/>
</dbReference>
<name>A0A3B0TL55_9ZZZZ</name>
<reference evidence="2" key="1">
    <citation type="submission" date="2018-06" db="EMBL/GenBank/DDBJ databases">
        <authorList>
            <person name="Zhirakovskaya E."/>
        </authorList>
    </citation>
    <scope>NUCLEOTIDE SEQUENCE</scope>
</reference>
<evidence type="ECO:0000313" key="2">
    <source>
        <dbReference type="EMBL" id="VAW16913.1"/>
    </source>
</evidence>
<proteinExistence type="predicted"/>
<accession>A0A3B0TL55</accession>
<dbReference type="GO" id="GO:0046872">
    <property type="term" value="F:metal ion binding"/>
    <property type="evidence" value="ECO:0007669"/>
    <property type="project" value="InterPro"/>
</dbReference>
<protein>
    <recommendedName>
        <fullName evidence="1">ATP-grasp domain-containing protein</fullName>
    </recommendedName>
</protein>
<feature type="domain" description="ATP-grasp" evidence="1">
    <location>
        <begin position="6"/>
        <end position="214"/>
    </location>
</feature>
<feature type="non-terminal residue" evidence="2">
    <location>
        <position position="1"/>
    </location>
</feature>
<dbReference type="GO" id="GO:0005524">
    <property type="term" value="F:ATP binding"/>
    <property type="evidence" value="ECO:0007669"/>
    <property type="project" value="InterPro"/>
</dbReference>
<organism evidence="2">
    <name type="scientific">hydrothermal vent metagenome</name>
    <dbReference type="NCBI Taxonomy" id="652676"/>
    <lineage>
        <taxon>unclassified sequences</taxon>
        <taxon>metagenomes</taxon>
        <taxon>ecological metagenomes</taxon>
    </lineage>
</organism>
<dbReference type="EMBL" id="UOEN01000346">
    <property type="protein sequence ID" value="VAW16913.1"/>
    <property type="molecule type" value="Genomic_DNA"/>
</dbReference>
<gene>
    <name evidence="2" type="ORF">MNBD_BACTEROID05-331</name>
</gene>
<sequence length="290" mass="32476">NKFLLHKFLEEQSLPVFDTVIAHSVDEVGVCLKELKQKGYTSAAIKSQVGASGIGMLKVSLNADLGEIPEYLFHEGPCLVQGWLDETFHDVKYIGSPSVQMFIKEDQNSLYDVTEQILSEESVHEGNIAPPPYFSNNKKVKEEVLCQAEQGAQWLHDQGYRGTASADFHVVERNNCPVVYMCEINARVTGATYPSVLARHFDGDCVWLMRNIKFSSPVKGTLILSELKEKKLLYYPDSLGGVLPINFNSNEQGAIVKGQFLFMGKALQDVYTLLDRMSQLTQVQGDFDRD</sequence>
<dbReference type="SUPFAM" id="SSF56059">
    <property type="entry name" value="Glutathione synthetase ATP-binding domain-like"/>
    <property type="match status" value="1"/>
</dbReference>